<evidence type="ECO:0000256" key="5">
    <source>
        <dbReference type="ARBA" id="ARBA00034078"/>
    </source>
</evidence>
<accession>A0A914VGC7</accession>
<protein>
    <submittedName>
        <fullName evidence="8">Iron-binding zinc finger CDGSH type domain-containing protein</fullName>
    </submittedName>
</protein>
<evidence type="ECO:0000259" key="6">
    <source>
        <dbReference type="SMART" id="SM00704"/>
    </source>
</evidence>
<evidence type="ECO:0000313" key="7">
    <source>
        <dbReference type="Proteomes" id="UP000887566"/>
    </source>
</evidence>
<dbReference type="PANTHER" id="PTHR46491">
    <property type="entry name" value="CDGSH IRON SULFUR DOMAIN PROTEIN HOMOLOG"/>
    <property type="match status" value="1"/>
</dbReference>
<keyword evidence="2" id="KW-0479">Metal-binding</keyword>
<dbReference type="GO" id="GO:0005739">
    <property type="term" value="C:mitochondrion"/>
    <property type="evidence" value="ECO:0007669"/>
    <property type="project" value="TreeGrafter"/>
</dbReference>
<dbReference type="GO" id="GO:0046872">
    <property type="term" value="F:metal ion binding"/>
    <property type="evidence" value="ECO:0007669"/>
    <property type="project" value="UniProtKB-KW"/>
</dbReference>
<feature type="domain" description="Iron-binding zinc finger CDGSH type" evidence="6">
    <location>
        <begin position="43"/>
        <end position="80"/>
    </location>
</feature>
<name>A0A914VGC7_9BILA</name>
<dbReference type="AlphaFoldDB" id="A0A914VGC7"/>
<keyword evidence="1" id="KW-0001">2Fe-2S</keyword>
<evidence type="ECO:0000256" key="4">
    <source>
        <dbReference type="ARBA" id="ARBA00023014"/>
    </source>
</evidence>
<reference evidence="8" key="1">
    <citation type="submission" date="2022-11" db="UniProtKB">
        <authorList>
            <consortium name="WormBaseParasite"/>
        </authorList>
    </citation>
    <scope>IDENTIFICATION</scope>
</reference>
<dbReference type="SMART" id="SM00704">
    <property type="entry name" value="ZnF_CDGSH"/>
    <property type="match status" value="2"/>
</dbReference>
<dbReference type="InterPro" id="IPR018967">
    <property type="entry name" value="FeS-contain_CDGSH-typ"/>
</dbReference>
<dbReference type="Pfam" id="PF09360">
    <property type="entry name" value="zf-CDGSH"/>
    <property type="match status" value="1"/>
</dbReference>
<dbReference type="InterPro" id="IPR042216">
    <property type="entry name" value="MitoNEET_CISD"/>
</dbReference>
<dbReference type="Gene3D" id="3.40.5.90">
    <property type="entry name" value="CDGSH iron-sulfur domain, mitoNEET-type"/>
    <property type="match status" value="2"/>
</dbReference>
<feature type="domain" description="Iron-binding zinc finger CDGSH type" evidence="6">
    <location>
        <begin position="82"/>
        <end position="119"/>
    </location>
</feature>
<proteinExistence type="predicted"/>
<sequence>MFASKCGQHARLLHTSVARMSDSSITVKGGSDVLPWKAVGAVKKPVKVHLEKGKTYKWCSCGNSANQPWCDNSHKRQGVTNLRPVEFVAEKDCDKWMCMCKQTDTRPFCDSTHKKVDKTPGDNERSRYVSFVKSPVYEGVAHKLGYKVKDGEQ</sequence>
<dbReference type="WBParaSite" id="PSAMB.scaffold1930size26589.g15570.t1">
    <property type="protein sequence ID" value="PSAMB.scaffold1930size26589.g15570.t1"/>
    <property type="gene ID" value="PSAMB.scaffold1930size26589.g15570"/>
</dbReference>
<evidence type="ECO:0000313" key="8">
    <source>
        <dbReference type="WBParaSite" id="PSAMB.scaffold1930size26589.g15570.t1"/>
    </source>
</evidence>
<dbReference type="PANTHER" id="PTHR46491:SF3">
    <property type="entry name" value="CDGSH IRON-SULFUR DOMAIN-CONTAINING PROTEIN 3, MITOCHONDRIAL"/>
    <property type="match status" value="1"/>
</dbReference>
<dbReference type="Proteomes" id="UP000887566">
    <property type="component" value="Unplaced"/>
</dbReference>
<evidence type="ECO:0000256" key="3">
    <source>
        <dbReference type="ARBA" id="ARBA00023004"/>
    </source>
</evidence>
<evidence type="ECO:0000256" key="1">
    <source>
        <dbReference type="ARBA" id="ARBA00022714"/>
    </source>
</evidence>
<keyword evidence="4" id="KW-0411">Iron-sulfur</keyword>
<keyword evidence="7" id="KW-1185">Reference proteome</keyword>
<organism evidence="7 8">
    <name type="scientific">Plectus sambesii</name>
    <dbReference type="NCBI Taxonomy" id="2011161"/>
    <lineage>
        <taxon>Eukaryota</taxon>
        <taxon>Metazoa</taxon>
        <taxon>Ecdysozoa</taxon>
        <taxon>Nematoda</taxon>
        <taxon>Chromadorea</taxon>
        <taxon>Plectida</taxon>
        <taxon>Plectina</taxon>
        <taxon>Plectoidea</taxon>
        <taxon>Plectidae</taxon>
        <taxon>Plectus</taxon>
    </lineage>
</organism>
<dbReference type="GO" id="GO:0051537">
    <property type="term" value="F:2 iron, 2 sulfur cluster binding"/>
    <property type="evidence" value="ECO:0007669"/>
    <property type="project" value="UniProtKB-KW"/>
</dbReference>
<dbReference type="InterPro" id="IPR052950">
    <property type="entry name" value="CISD"/>
</dbReference>
<comment type="cofactor">
    <cofactor evidence="5">
        <name>[2Fe-2S] cluster</name>
        <dbReference type="ChEBI" id="CHEBI:190135"/>
    </cofactor>
</comment>
<keyword evidence="3" id="KW-0408">Iron</keyword>
<evidence type="ECO:0000256" key="2">
    <source>
        <dbReference type="ARBA" id="ARBA00022723"/>
    </source>
</evidence>